<protein>
    <submittedName>
        <fullName evidence="3">Uncharacterized protein</fullName>
    </submittedName>
</protein>
<feature type="transmembrane region" description="Helical" evidence="1">
    <location>
        <begin position="304"/>
        <end position="322"/>
    </location>
</feature>
<dbReference type="Proteomes" id="UP001163046">
    <property type="component" value="Unassembled WGS sequence"/>
</dbReference>
<comment type="caution">
    <text evidence="3">The sequence shown here is derived from an EMBL/GenBank/DDBJ whole genome shotgun (WGS) entry which is preliminary data.</text>
</comment>
<feature type="chain" id="PRO_5040858260" evidence="2">
    <location>
        <begin position="25"/>
        <end position="361"/>
    </location>
</feature>
<feature type="transmembrane region" description="Helical" evidence="1">
    <location>
        <begin position="199"/>
        <end position="228"/>
    </location>
</feature>
<feature type="transmembrane region" description="Helical" evidence="1">
    <location>
        <begin position="267"/>
        <end position="292"/>
    </location>
</feature>
<keyword evidence="1" id="KW-0472">Membrane</keyword>
<evidence type="ECO:0000313" key="4">
    <source>
        <dbReference type="Proteomes" id="UP001163046"/>
    </source>
</evidence>
<accession>A0A9W9YQ90</accession>
<feature type="transmembrane region" description="Helical" evidence="1">
    <location>
        <begin position="234"/>
        <end position="255"/>
    </location>
</feature>
<reference evidence="3" key="1">
    <citation type="submission" date="2023-01" db="EMBL/GenBank/DDBJ databases">
        <title>Genome assembly of the deep-sea coral Lophelia pertusa.</title>
        <authorList>
            <person name="Herrera S."/>
            <person name="Cordes E."/>
        </authorList>
    </citation>
    <scope>NUCLEOTIDE SEQUENCE</scope>
    <source>
        <strain evidence="3">USNM1676648</strain>
        <tissue evidence="3">Polyp</tissue>
    </source>
</reference>
<name>A0A9W9YQ90_9CNID</name>
<keyword evidence="1" id="KW-0812">Transmembrane</keyword>
<dbReference type="AlphaFoldDB" id="A0A9W9YQ90"/>
<feature type="signal peptide" evidence="2">
    <location>
        <begin position="1"/>
        <end position="24"/>
    </location>
</feature>
<keyword evidence="4" id="KW-1185">Reference proteome</keyword>
<proteinExistence type="predicted"/>
<evidence type="ECO:0000313" key="3">
    <source>
        <dbReference type="EMBL" id="KAJ7361993.1"/>
    </source>
</evidence>
<gene>
    <name evidence="3" type="ORF">OS493_013079</name>
</gene>
<evidence type="ECO:0000256" key="2">
    <source>
        <dbReference type="SAM" id="SignalP"/>
    </source>
</evidence>
<dbReference type="OrthoDB" id="5977824at2759"/>
<organism evidence="3 4">
    <name type="scientific">Desmophyllum pertusum</name>
    <dbReference type="NCBI Taxonomy" id="174260"/>
    <lineage>
        <taxon>Eukaryota</taxon>
        <taxon>Metazoa</taxon>
        <taxon>Cnidaria</taxon>
        <taxon>Anthozoa</taxon>
        <taxon>Hexacorallia</taxon>
        <taxon>Scleractinia</taxon>
        <taxon>Caryophylliina</taxon>
        <taxon>Caryophylliidae</taxon>
        <taxon>Desmophyllum</taxon>
    </lineage>
</organism>
<keyword evidence="1" id="KW-1133">Transmembrane helix</keyword>
<evidence type="ECO:0000256" key="1">
    <source>
        <dbReference type="SAM" id="Phobius"/>
    </source>
</evidence>
<dbReference type="EMBL" id="MU827307">
    <property type="protein sequence ID" value="KAJ7361993.1"/>
    <property type="molecule type" value="Genomic_DNA"/>
</dbReference>
<feature type="transmembrane region" description="Helical" evidence="1">
    <location>
        <begin position="107"/>
        <end position="127"/>
    </location>
</feature>
<sequence length="361" mass="40125">MEMASSGYIKLMFIMVLHSKSVLATCMERDDQVQRYLISSEPPYDNYYNISKAVYPSVALPSLLIDITVTFLTSGNGSTTSLNINVKQNGSTAANITRKYKWSVSCLYVSGGISLSAMNIFSLWAIWPNRRERKLHITLPQFCSGSPSDFPQNETMIYFLSTLQDIAVGPSLPDPRINTAECVITGHNKASSFSGSKQLLHGVCWSLLFISLVMTIFMACHHLLWILLGIITEPFWGITVLVTVVSVSAAFYFLVCEFRKAFPSPECSLEFVMCAILIPGGFVAFVLLMLVLNVVAQVFLSESLISTIVQNGLVLVVTYWFGYVSKRDVEGGGGDTAAVLQQLWLWLQQQQEEEEEQEEGV</sequence>
<keyword evidence="2" id="KW-0732">Signal</keyword>